<dbReference type="AlphaFoldDB" id="A0A1I0TTA8"/>
<name>A0A1I0TTA8_9SPHI</name>
<dbReference type="STRING" id="332999.SAMN04488511_11420"/>
<evidence type="ECO:0000313" key="3">
    <source>
        <dbReference type="Proteomes" id="UP000198836"/>
    </source>
</evidence>
<reference evidence="3" key="1">
    <citation type="submission" date="2016-10" db="EMBL/GenBank/DDBJ databases">
        <authorList>
            <person name="Varghese N."/>
            <person name="Submissions S."/>
        </authorList>
    </citation>
    <scope>NUCLEOTIDE SEQUENCE [LARGE SCALE GENOMIC DNA]</scope>
    <source>
        <strain evidence="3">DSM 18130</strain>
    </source>
</reference>
<gene>
    <name evidence="2" type="ORF">SAMN04488511_11420</name>
</gene>
<dbReference type="OrthoDB" id="676278at2"/>
<evidence type="ECO:0000313" key="2">
    <source>
        <dbReference type="EMBL" id="SFA54823.1"/>
    </source>
</evidence>
<protein>
    <submittedName>
        <fullName evidence="2">Uncharacterized protein</fullName>
    </submittedName>
</protein>
<accession>A0A1I0TTA8</accession>
<feature type="region of interest" description="Disordered" evidence="1">
    <location>
        <begin position="1"/>
        <end position="26"/>
    </location>
</feature>
<organism evidence="2 3">
    <name type="scientific">Pedobacter suwonensis</name>
    <dbReference type="NCBI Taxonomy" id="332999"/>
    <lineage>
        <taxon>Bacteria</taxon>
        <taxon>Pseudomonadati</taxon>
        <taxon>Bacteroidota</taxon>
        <taxon>Sphingobacteriia</taxon>
        <taxon>Sphingobacteriales</taxon>
        <taxon>Sphingobacteriaceae</taxon>
        <taxon>Pedobacter</taxon>
    </lineage>
</organism>
<keyword evidence="3" id="KW-1185">Reference proteome</keyword>
<dbReference type="RefSeq" id="WP_090985705.1">
    <property type="nucleotide sequence ID" value="NZ_FOJM01000014.1"/>
</dbReference>
<dbReference type="Proteomes" id="UP000198836">
    <property type="component" value="Unassembled WGS sequence"/>
</dbReference>
<evidence type="ECO:0000256" key="1">
    <source>
        <dbReference type="SAM" id="MobiDB-lite"/>
    </source>
</evidence>
<sequence>MSQNFRLRSDELRENSPTKDVRQEDNPFYKVYPDNGQIRNFMLTWPDGSSITIPYYTVSRIEFKSYDGSIMMAVGNDNIVFEGVELKSLYNDFFFQLPLEVLITDERYNEVNKSSRFIVNKINKLQN</sequence>
<dbReference type="EMBL" id="FOJM01000014">
    <property type="protein sequence ID" value="SFA54823.1"/>
    <property type="molecule type" value="Genomic_DNA"/>
</dbReference>
<feature type="compositionally biased region" description="Basic and acidic residues" evidence="1">
    <location>
        <begin position="7"/>
        <end position="26"/>
    </location>
</feature>
<proteinExistence type="predicted"/>